<dbReference type="RefSeq" id="WP_072947888.1">
    <property type="nucleotide sequence ID" value="NZ_FRCT01000001.1"/>
</dbReference>
<dbReference type="Proteomes" id="UP000184394">
    <property type="component" value="Unassembled WGS sequence"/>
</dbReference>
<sequence>MYTRHICISANERIAVSGENTGLSKLLRDFAELCAADGRKVVIAGRKNGAEKFMIGSYCGAVCFTDGTLIEILPSTRDSIADARKALCNEFCRRSGFTFDPYGFDPEMNFMEYFISVFAGETMKIIKSGVLSTYTSREENMTSVQGTILFPENIRRNLVHRERIYVRHDIFTPDRAENRIIKAAAAKLIKVTANSHSSHLLMEALSYLDEVKKPYDVAAEFSKCINTRNTKKYSTTLNICRMMFDKNEGTSFWGKDISCAQFYRISPKSDK</sequence>
<proteinExistence type="predicted"/>
<dbReference type="InterPro" id="IPR019292">
    <property type="entry name" value="McrC"/>
</dbReference>
<dbReference type="PANTHER" id="PTHR38733:SF1">
    <property type="entry name" value="TYPE IV METHYL-DIRECTED RESTRICTION ENZYME ECOKMCRBC"/>
    <property type="match status" value="1"/>
</dbReference>
<reference evidence="1 2" key="1">
    <citation type="submission" date="2016-11" db="EMBL/GenBank/DDBJ databases">
        <authorList>
            <person name="Jaros S."/>
            <person name="Januszkiewicz K."/>
            <person name="Wedrychowicz H."/>
        </authorList>
    </citation>
    <scope>NUCLEOTIDE SEQUENCE [LARGE SCALE GENOMIC DNA]</scope>
    <source>
        <strain evidence="1 2">Y1</strain>
    </source>
</reference>
<organism evidence="1 2">
    <name type="scientific">Ruminococcus flavefaciens</name>
    <dbReference type="NCBI Taxonomy" id="1265"/>
    <lineage>
        <taxon>Bacteria</taxon>
        <taxon>Bacillati</taxon>
        <taxon>Bacillota</taxon>
        <taxon>Clostridia</taxon>
        <taxon>Eubacteriales</taxon>
        <taxon>Oscillospiraceae</taxon>
        <taxon>Ruminococcus</taxon>
    </lineage>
</organism>
<name>A0A1M7GDH1_RUMFL</name>
<gene>
    <name evidence="1" type="ORF">SAMN04487860_101225</name>
</gene>
<dbReference type="Pfam" id="PF10117">
    <property type="entry name" value="McrBC"/>
    <property type="match status" value="1"/>
</dbReference>
<dbReference type="AlphaFoldDB" id="A0A1M7GDH1"/>
<dbReference type="OrthoDB" id="9786961at2"/>
<dbReference type="PANTHER" id="PTHR38733">
    <property type="entry name" value="PROTEIN MCRC"/>
    <property type="match status" value="1"/>
</dbReference>
<protein>
    <submittedName>
        <fullName evidence="1">McrBC 5-methylcytosine restriction system component</fullName>
    </submittedName>
</protein>
<accession>A0A1M7GDH1</accession>
<dbReference type="EMBL" id="FRCT01000001">
    <property type="protein sequence ID" value="SHM14175.1"/>
    <property type="molecule type" value="Genomic_DNA"/>
</dbReference>
<evidence type="ECO:0000313" key="2">
    <source>
        <dbReference type="Proteomes" id="UP000184394"/>
    </source>
</evidence>
<evidence type="ECO:0000313" key="1">
    <source>
        <dbReference type="EMBL" id="SHM14175.1"/>
    </source>
</evidence>